<reference evidence="3 4" key="1">
    <citation type="submission" date="2021-04" db="EMBL/GenBank/DDBJ databases">
        <title>Genome analysis of Polyangium sp.</title>
        <authorList>
            <person name="Li Y."/>
            <person name="Wang J."/>
        </authorList>
    </citation>
    <scope>NUCLEOTIDE SEQUENCE [LARGE SCALE GENOMIC DNA]</scope>
    <source>
        <strain evidence="3 4">SDU14</strain>
    </source>
</reference>
<organism evidence="3 4">
    <name type="scientific">Polyangium jinanense</name>
    <dbReference type="NCBI Taxonomy" id="2829994"/>
    <lineage>
        <taxon>Bacteria</taxon>
        <taxon>Pseudomonadati</taxon>
        <taxon>Myxococcota</taxon>
        <taxon>Polyangia</taxon>
        <taxon>Polyangiales</taxon>
        <taxon>Polyangiaceae</taxon>
        <taxon>Polyangium</taxon>
    </lineage>
</organism>
<protein>
    <submittedName>
        <fullName evidence="3">SUMF1/EgtB/PvdO family nonheme iron enzyme</fullName>
    </submittedName>
</protein>
<proteinExistence type="predicted"/>
<comment type="caution">
    <text evidence="3">The sequence shown here is derived from an EMBL/GenBank/DDBJ whole genome shotgun (WGS) entry which is preliminary data.</text>
</comment>
<feature type="compositionally biased region" description="Low complexity" evidence="1">
    <location>
        <begin position="36"/>
        <end position="59"/>
    </location>
</feature>
<accession>A0A9X4AV18</accession>
<feature type="region of interest" description="Disordered" evidence="1">
    <location>
        <begin position="29"/>
        <end position="74"/>
    </location>
</feature>
<dbReference type="AlphaFoldDB" id="A0A9X4AV18"/>
<evidence type="ECO:0000259" key="2">
    <source>
        <dbReference type="Pfam" id="PF03781"/>
    </source>
</evidence>
<evidence type="ECO:0000313" key="4">
    <source>
        <dbReference type="Proteomes" id="UP001151081"/>
    </source>
</evidence>
<feature type="domain" description="Sulfatase-modifying factor enzyme-like" evidence="2">
    <location>
        <begin position="174"/>
        <end position="375"/>
    </location>
</feature>
<keyword evidence="4" id="KW-1185">Reference proteome</keyword>
<dbReference type="Gene3D" id="3.90.1580.10">
    <property type="entry name" value="paralog of FGE (formylglycine-generating enzyme)"/>
    <property type="match status" value="1"/>
</dbReference>
<gene>
    <name evidence="3" type="ORF">KEG57_35540</name>
</gene>
<sequence length="381" mass="41461">MTMSPLLDSSIRRAAPALLALALAACSSPETGENEAAPASSLPSPSASAAAAPTPSGSEPAPPAPKVFAPLPPLPEEELYPDTIEEQREALFRRMVSMLHVTDEQMAAVRAIFQRSSVLGQGNPKVTKYPMTRKECREARNTAGGFEQDEPACGAPFMTPIYDALAGEKEADARVCIDRYEFPGIPCEHPITGPSAKEAAELCAAIGKRLCDAHEWEGACAGAVHAPEVEYSFGKARKESKDLHNRDREIVWAYGREKDHSKCATKSRKTKGCTSSGWKRCGTNTFPAGSFPECKSSFGVYDQHGNVAEHMNLPLRPEEMTSRGGTGQTEMKGSWFIFSDFEAHPDDCRWRAPDWHGTRVTDPNSHGNYHLGFRCCKSTGK</sequence>
<dbReference type="InterPro" id="IPR005532">
    <property type="entry name" value="SUMF_dom"/>
</dbReference>
<dbReference type="InterPro" id="IPR016187">
    <property type="entry name" value="CTDL_fold"/>
</dbReference>
<dbReference type="InterPro" id="IPR042095">
    <property type="entry name" value="SUMF_sf"/>
</dbReference>
<feature type="compositionally biased region" description="Pro residues" evidence="1">
    <location>
        <begin position="60"/>
        <end position="74"/>
    </location>
</feature>
<dbReference type="SUPFAM" id="SSF56436">
    <property type="entry name" value="C-type lectin-like"/>
    <property type="match status" value="1"/>
</dbReference>
<dbReference type="Proteomes" id="UP001151081">
    <property type="component" value="Unassembled WGS sequence"/>
</dbReference>
<name>A0A9X4AV18_9BACT</name>
<dbReference type="Pfam" id="PF03781">
    <property type="entry name" value="FGE-sulfatase"/>
    <property type="match status" value="1"/>
</dbReference>
<evidence type="ECO:0000313" key="3">
    <source>
        <dbReference type="EMBL" id="MDC3985849.1"/>
    </source>
</evidence>
<evidence type="ECO:0000256" key="1">
    <source>
        <dbReference type="SAM" id="MobiDB-lite"/>
    </source>
</evidence>
<dbReference type="EMBL" id="JAGTJJ010000032">
    <property type="protein sequence ID" value="MDC3985849.1"/>
    <property type="molecule type" value="Genomic_DNA"/>
</dbReference>